<dbReference type="GO" id="GO:0009089">
    <property type="term" value="P:lysine biosynthetic process via diaminopimelate"/>
    <property type="evidence" value="ECO:0007669"/>
    <property type="project" value="UniProtKB-UniRule"/>
</dbReference>
<protein>
    <recommendedName>
        <fullName evidence="3 11">4-hydroxy-tetrahydrodipicolinate synthase</fullName>
        <shortName evidence="11">HTPA synthase</shortName>
        <ecNumber evidence="3 11">4.3.3.7</ecNumber>
    </recommendedName>
</protein>
<dbReference type="PROSITE" id="PS00665">
    <property type="entry name" value="DHDPS_1"/>
    <property type="match status" value="1"/>
</dbReference>
<organism evidence="15 16">
    <name type="scientific">Candidatus Methanoperedens nitratireducens</name>
    <dbReference type="NCBI Taxonomy" id="1392998"/>
    <lineage>
        <taxon>Archaea</taxon>
        <taxon>Methanobacteriati</taxon>
        <taxon>Methanobacteriota</taxon>
        <taxon>Stenosarchaea group</taxon>
        <taxon>Methanomicrobia</taxon>
        <taxon>Methanosarcinales</taxon>
        <taxon>ANME-2 cluster</taxon>
        <taxon>Candidatus Methanoperedentaceae</taxon>
        <taxon>Candidatus Methanoperedens</taxon>
    </lineage>
</organism>
<dbReference type="HAMAP" id="MF_00418">
    <property type="entry name" value="DapA"/>
    <property type="match status" value="1"/>
</dbReference>
<keyword evidence="9 11" id="KW-0704">Schiff base</keyword>
<dbReference type="Gene3D" id="3.20.20.70">
    <property type="entry name" value="Aldolase class I"/>
    <property type="match status" value="1"/>
</dbReference>
<evidence type="ECO:0000256" key="7">
    <source>
        <dbReference type="ARBA" id="ARBA00023154"/>
    </source>
</evidence>
<dbReference type="GO" id="GO:0008840">
    <property type="term" value="F:4-hydroxy-tetrahydrodipicolinate synthase activity"/>
    <property type="evidence" value="ECO:0007669"/>
    <property type="project" value="UniProtKB-UniRule"/>
</dbReference>
<feature type="site" description="L-lysine inhibitor binding; via carbonyl oxygen" evidence="14">
    <location>
        <position position="49"/>
    </location>
</feature>
<evidence type="ECO:0000256" key="8">
    <source>
        <dbReference type="ARBA" id="ARBA00023239"/>
    </source>
</evidence>
<dbReference type="PRINTS" id="PR00146">
    <property type="entry name" value="DHPICSNTHASE"/>
</dbReference>
<feature type="site" description="Part of a proton relay during catalysis" evidence="11 14">
    <location>
        <position position="105"/>
    </location>
</feature>
<sequence length="292" mass="31113">MIEGVLPALITPFTEDNKIDKEGLAQNIEFLIENGVSGIVPCGTTGEAATLSIEEHEKVIEYAVECSNVPVIAGTGSNNTTEALELTNFAADAGADGVLLITPYYNKPNDRGMVAHFKTVANAVDVPIILYNVPSRTGINMKPEVVAELAKVSNIVGIKEASGSLDQITRILELTKDEDFVVLSGDDGLTLPILSLGGAGVISVVANVAPKLMVSMVEAFRKGDMDRARELHLSLAPLIRAVFLETNPIPVKKAVEIIGLPAGNLRLPLAPMSEENEKKLKAALNDLHLIKM</sequence>
<name>A0A284VQ20_9EURY</name>
<evidence type="ECO:0000256" key="1">
    <source>
        <dbReference type="ARBA" id="ARBA00003294"/>
    </source>
</evidence>
<keyword evidence="16" id="KW-1185">Reference proteome</keyword>
<dbReference type="InterPro" id="IPR020625">
    <property type="entry name" value="Schiff_base-form_aldolases_AS"/>
</dbReference>
<evidence type="ECO:0000256" key="11">
    <source>
        <dbReference type="HAMAP-Rule" id="MF_00418"/>
    </source>
</evidence>
<keyword evidence="6 11" id="KW-0220">Diaminopimelate biosynthesis</keyword>
<dbReference type="Pfam" id="PF00701">
    <property type="entry name" value="DHDPS"/>
    <property type="match status" value="1"/>
</dbReference>
<evidence type="ECO:0000313" key="16">
    <source>
        <dbReference type="Proteomes" id="UP000218615"/>
    </source>
</evidence>
<evidence type="ECO:0000313" key="15">
    <source>
        <dbReference type="EMBL" id="SNQ61375.1"/>
    </source>
</evidence>
<evidence type="ECO:0000256" key="2">
    <source>
        <dbReference type="ARBA" id="ARBA00005120"/>
    </source>
</evidence>
<evidence type="ECO:0000256" key="12">
    <source>
        <dbReference type="PIRSR" id="PIRSR001365-1"/>
    </source>
</evidence>
<feature type="active site" description="Schiff-base intermediate with substrate" evidence="11 12">
    <location>
        <position position="159"/>
    </location>
</feature>
<dbReference type="CDD" id="cd00950">
    <property type="entry name" value="DHDPS"/>
    <property type="match status" value="1"/>
</dbReference>
<dbReference type="Proteomes" id="UP000218615">
    <property type="component" value="Unassembled WGS sequence"/>
</dbReference>
<dbReference type="OrthoDB" id="33636at2157"/>
<feature type="site" description="L-lysine inhibitor binding" evidence="14">
    <location>
        <position position="104"/>
    </location>
</feature>
<evidence type="ECO:0000256" key="9">
    <source>
        <dbReference type="ARBA" id="ARBA00023270"/>
    </source>
</evidence>
<comment type="catalytic activity">
    <reaction evidence="10 11">
        <text>L-aspartate 4-semialdehyde + pyruvate = (2S,4S)-4-hydroxy-2,3,4,5-tetrahydrodipicolinate + H2O + H(+)</text>
        <dbReference type="Rhea" id="RHEA:34171"/>
        <dbReference type="ChEBI" id="CHEBI:15361"/>
        <dbReference type="ChEBI" id="CHEBI:15377"/>
        <dbReference type="ChEBI" id="CHEBI:15378"/>
        <dbReference type="ChEBI" id="CHEBI:67139"/>
        <dbReference type="ChEBI" id="CHEBI:537519"/>
        <dbReference type="EC" id="4.3.3.7"/>
    </reaction>
</comment>
<dbReference type="NCBIfam" id="TIGR00674">
    <property type="entry name" value="dapA"/>
    <property type="match status" value="1"/>
</dbReference>
<dbReference type="SMART" id="SM01130">
    <property type="entry name" value="DHDPS"/>
    <property type="match status" value="1"/>
</dbReference>
<keyword evidence="4 11" id="KW-0963">Cytoplasm</keyword>
<feature type="site" description="L-lysine inhibitor binding" evidence="14">
    <location>
        <position position="78"/>
    </location>
</feature>
<dbReference type="InterPro" id="IPR005263">
    <property type="entry name" value="DapA"/>
</dbReference>
<evidence type="ECO:0000256" key="3">
    <source>
        <dbReference type="ARBA" id="ARBA00012086"/>
    </source>
</evidence>
<comment type="similarity">
    <text evidence="11">Belongs to the DapA family.</text>
</comment>
<dbReference type="AlphaFoldDB" id="A0A284VQ20"/>
<dbReference type="GO" id="GO:0019877">
    <property type="term" value="P:diaminopimelate biosynthetic process"/>
    <property type="evidence" value="ECO:0007669"/>
    <property type="project" value="UniProtKB-UniRule"/>
</dbReference>
<proteinExistence type="inferred from homology"/>
<dbReference type="GO" id="GO:0008675">
    <property type="term" value="F:2-dehydro-3-deoxy-phosphogluconate aldolase activity"/>
    <property type="evidence" value="ECO:0007669"/>
    <property type="project" value="UniProtKB-ARBA"/>
</dbReference>
<keyword evidence="8 11" id="KW-0456">Lyase</keyword>
<comment type="caution">
    <text evidence="11">Was originally thought to be a dihydrodipicolinate synthase (DHDPS), catalyzing the condensation of (S)-aspartate-beta-semialdehyde [(S)-ASA] and pyruvate to dihydrodipicolinate (DHDP). However, it was shown in E.coli that the product of the enzymatic reaction is not dihydrodipicolinate but in fact (4S)-4-hydroxy-2,3,4,5-tetrahydro-(2S)-dipicolinic acid (HTPA), and that the consecutive dehydration reaction leading to DHDP is not spontaneous but catalyzed by DapB.</text>
</comment>
<comment type="function">
    <text evidence="1 11">Catalyzes the condensation of (S)-aspartate-beta-semialdehyde [(S)-ASA] and pyruvate to 4-hydroxy-tetrahydrodipicolinate (HTPA).</text>
</comment>
<comment type="subunit">
    <text evidence="11">Homotetramer; dimer of dimers.</text>
</comment>
<feature type="site" description="Part of a proton relay during catalysis" evidence="11 14">
    <location>
        <position position="44"/>
    </location>
</feature>
<evidence type="ECO:0000256" key="10">
    <source>
        <dbReference type="ARBA" id="ARBA00047836"/>
    </source>
</evidence>
<feature type="binding site" evidence="11 13">
    <location>
        <position position="45"/>
    </location>
    <ligand>
        <name>pyruvate</name>
        <dbReference type="ChEBI" id="CHEBI:15361"/>
    </ligand>
</feature>
<dbReference type="RefSeq" id="WP_096206070.1">
    <property type="nucleotide sequence ID" value="NZ_FZMP01000178.1"/>
</dbReference>
<evidence type="ECO:0000256" key="13">
    <source>
        <dbReference type="PIRSR" id="PIRSR001365-2"/>
    </source>
</evidence>
<dbReference type="InterPro" id="IPR013785">
    <property type="entry name" value="Aldolase_TIM"/>
</dbReference>
<dbReference type="EMBL" id="FZMP01000178">
    <property type="protein sequence ID" value="SNQ61375.1"/>
    <property type="molecule type" value="Genomic_DNA"/>
</dbReference>
<comment type="pathway">
    <text evidence="2 11">Amino-acid biosynthesis; L-lysine biosynthesis via DAP pathway; (S)-tetrahydrodipicolinate from L-aspartate: step 3/4.</text>
</comment>
<keyword evidence="5 11" id="KW-0028">Amino-acid biosynthesis</keyword>
<dbReference type="InterPro" id="IPR020624">
    <property type="entry name" value="Schiff_base-form_aldolases_CS"/>
</dbReference>
<dbReference type="STRING" id="1392998.ANME2D_00924"/>
<dbReference type="UniPathway" id="UPA00034">
    <property type="reaction ID" value="UER00017"/>
</dbReference>
<evidence type="ECO:0000256" key="14">
    <source>
        <dbReference type="PIRSR" id="PIRSR001365-3"/>
    </source>
</evidence>
<dbReference type="PROSITE" id="PS00666">
    <property type="entry name" value="DHDPS_2"/>
    <property type="match status" value="1"/>
</dbReference>
<dbReference type="PIRSF" id="PIRSF001365">
    <property type="entry name" value="DHDPS"/>
    <property type="match status" value="1"/>
</dbReference>
<dbReference type="SUPFAM" id="SSF51569">
    <property type="entry name" value="Aldolase"/>
    <property type="match status" value="1"/>
</dbReference>
<dbReference type="EC" id="4.3.3.7" evidence="3 11"/>
<evidence type="ECO:0000256" key="6">
    <source>
        <dbReference type="ARBA" id="ARBA00022915"/>
    </source>
</evidence>
<keyword evidence="7 11" id="KW-0457">Lysine biosynthesis</keyword>
<gene>
    <name evidence="11 15" type="primary">dapA</name>
    <name evidence="15" type="ORF">MNV_330043</name>
</gene>
<feature type="active site" description="Proton donor/acceptor" evidence="11 12">
    <location>
        <position position="131"/>
    </location>
</feature>
<reference evidence="16" key="1">
    <citation type="submission" date="2017-06" db="EMBL/GenBank/DDBJ databases">
        <authorList>
            <person name="Cremers G."/>
        </authorList>
    </citation>
    <scope>NUCLEOTIDE SEQUENCE [LARGE SCALE GENOMIC DNA]</scope>
</reference>
<evidence type="ECO:0000256" key="5">
    <source>
        <dbReference type="ARBA" id="ARBA00022605"/>
    </source>
</evidence>
<dbReference type="GO" id="GO:0005737">
    <property type="term" value="C:cytoplasm"/>
    <property type="evidence" value="ECO:0007669"/>
    <property type="project" value="UniProtKB-SubCell"/>
</dbReference>
<evidence type="ECO:0000256" key="4">
    <source>
        <dbReference type="ARBA" id="ARBA00022490"/>
    </source>
</evidence>
<comment type="subcellular location">
    <subcellularLocation>
        <location evidence="11">Cytoplasm</location>
    </subcellularLocation>
</comment>
<feature type="binding site" evidence="11 13">
    <location>
        <position position="202"/>
    </location>
    <ligand>
        <name>pyruvate</name>
        <dbReference type="ChEBI" id="CHEBI:15361"/>
    </ligand>
</feature>
<dbReference type="InterPro" id="IPR002220">
    <property type="entry name" value="DapA-like"/>
</dbReference>
<feature type="site" description="L-lysine inhibitor binding" evidence="14">
    <location>
        <position position="82"/>
    </location>
</feature>
<accession>A0A284VQ20</accession>
<dbReference type="PANTHER" id="PTHR12128:SF66">
    <property type="entry name" value="4-HYDROXY-2-OXOGLUTARATE ALDOLASE, MITOCHONDRIAL"/>
    <property type="match status" value="1"/>
</dbReference>
<dbReference type="PANTHER" id="PTHR12128">
    <property type="entry name" value="DIHYDRODIPICOLINATE SYNTHASE"/>
    <property type="match status" value="1"/>
</dbReference>